<protein>
    <submittedName>
        <fullName evidence="2">Uncharacterized protein</fullName>
    </submittedName>
</protein>
<keyword evidence="1" id="KW-0472">Membrane</keyword>
<name>A0ABR7QVK0_9GAMM</name>
<accession>A0ABR7QVK0</accession>
<dbReference type="RefSeq" id="WP_187754461.1">
    <property type="nucleotide sequence ID" value="NZ_JABURY010000006.1"/>
</dbReference>
<organism evidence="2 3">
    <name type="scientific">Frischella japonica</name>
    <dbReference type="NCBI Taxonomy" id="2741544"/>
    <lineage>
        <taxon>Bacteria</taxon>
        <taxon>Pseudomonadati</taxon>
        <taxon>Pseudomonadota</taxon>
        <taxon>Gammaproteobacteria</taxon>
        <taxon>Orbales</taxon>
        <taxon>Orbaceae</taxon>
        <taxon>Frischella</taxon>
    </lineage>
</organism>
<feature type="transmembrane region" description="Helical" evidence="1">
    <location>
        <begin position="125"/>
        <end position="143"/>
    </location>
</feature>
<feature type="transmembrane region" description="Helical" evidence="1">
    <location>
        <begin position="6"/>
        <end position="39"/>
    </location>
</feature>
<evidence type="ECO:0000256" key="1">
    <source>
        <dbReference type="SAM" id="Phobius"/>
    </source>
</evidence>
<comment type="caution">
    <text evidence="2">The sequence shown here is derived from an EMBL/GenBank/DDBJ whole genome shotgun (WGS) entry which is preliminary data.</text>
</comment>
<proteinExistence type="predicted"/>
<sequence length="198" mass="23114">MHLYIFFIIGCVISIFGYQVIVAYIIGLAFVFSIIVGILIDSWKRKNQVLVESSKDRLIFDINGFPVEEDVNSLINIFADDEQVLASKFIKLFKLKLFFLTMVTAYSVYQLINIYSATIDYQQDYMQWGILIIGCSFTLYLIYRLINCLSILNSVHKLRWHIDYHDSDHQRYYAAYFSCAKASQSNYFIPLLALVFKI</sequence>
<keyword evidence="1" id="KW-0812">Transmembrane</keyword>
<evidence type="ECO:0000313" key="3">
    <source>
        <dbReference type="Proteomes" id="UP000651208"/>
    </source>
</evidence>
<dbReference type="Proteomes" id="UP000651208">
    <property type="component" value="Unassembled WGS sequence"/>
</dbReference>
<keyword evidence="1" id="KW-1133">Transmembrane helix</keyword>
<gene>
    <name evidence="2" type="ORF">FcAc13_01635</name>
</gene>
<feature type="transmembrane region" description="Helical" evidence="1">
    <location>
        <begin position="97"/>
        <end position="119"/>
    </location>
</feature>
<keyword evidence="3" id="KW-1185">Reference proteome</keyword>
<dbReference type="EMBL" id="JABURY010000006">
    <property type="protein sequence ID" value="MBC9130008.1"/>
    <property type="molecule type" value="Genomic_DNA"/>
</dbReference>
<reference evidence="2 3" key="1">
    <citation type="submission" date="2020-06" db="EMBL/GenBank/DDBJ databases">
        <title>Frischella cerana isolated from Apis cerana gut homogenate.</title>
        <authorList>
            <person name="Wolter L.A."/>
            <person name="Suenami S."/>
            <person name="Miyazaki R."/>
        </authorList>
    </citation>
    <scope>NUCLEOTIDE SEQUENCE [LARGE SCALE GENOMIC DNA]</scope>
    <source>
        <strain evidence="2 3">Ac13</strain>
    </source>
</reference>
<evidence type="ECO:0000313" key="2">
    <source>
        <dbReference type="EMBL" id="MBC9130008.1"/>
    </source>
</evidence>